<keyword evidence="4" id="KW-1185">Reference proteome</keyword>
<feature type="compositionally biased region" description="Basic and acidic residues" evidence="1">
    <location>
        <begin position="44"/>
        <end position="53"/>
    </location>
</feature>
<dbReference type="EMBL" id="KV722331">
    <property type="protein sequence ID" value="OCH96396.1"/>
    <property type="molecule type" value="Genomic_DNA"/>
</dbReference>
<keyword evidence="2" id="KW-0812">Transmembrane</keyword>
<accession>A0A8E2J791</accession>
<feature type="compositionally biased region" description="Polar residues" evidence="1">
    <location>
        <begin position="54"/>
        <end position="63"/>
    </location>
</feature>
<gene>
    <name evidence="3" type="ORF">OBBRIDRAFT_237434</name>
</gene>
<proteinExistence type="predicted"/>
<keyword evidence="2" id="KW-0472">Membrane</keyword>
<dbReference type="Proteomes" id="UP000250043">
    <property type="component" value="Unassembled WGS sequence"/>
</dbReference>
<keyword evidence="2" id="KW-1133">Transmembrane helix</keyword>
<reference evidence="3 4" key="1">
    <citation type="submission" date="2016-07" db="EMBL/GenBank/DDBJ databases">
        <title>Draft genome of the white-rot fungus Obba rivulosa 3A-2.</title>
        <authorList>
            <consortium name="DOE Joint Genome Institute"/>
            <person name="Miettinen O."/>
            <person name="Riley R."/>
            <person name="Acob R."/>
            <person name="Barry K."/>
            <person name="Cullen D."/>
            <person name="De Vries R."/>
            <person name="Hainaut M."/>
            <person name="Hatakka A."/>
            <person name="Henrissat B."/>
            <person name="Hilden K."/>
            <person name="Kuo R."/>
            <person name="Labutti K."/>
            <person name="Lipzen A."/>
            <person name="Makela M.R."/>
            <person name="Sandor L."/>
            <person name="Spatafora J.W."/>
            <person name="Grigoriev I.V."/>
            <person name="Hibbett D.S."/>
        </authorList>
    </citation>
    <scope>NUCLEOTIDE SEQUENCE [LARGE SCALE GENOMIC DNA]</scope>
    <source>
        <strain evidence="3 4">3A-2</strain>
    </source>
</reference>
<organism evidence="3 4">
    <name type="scientific">Obba rivulosa</name>
    <dbReference type="NCBI Taxonomy" id="1052685"/>
    <lineage>
        <taxon>Eukaryota</taxon>
        <taxon>Fungi</taxon>
        <taxon>Dikarya</taxon>
        <taxon>Basidiomycota</taxon>
        <taxon>Agaricomycotina</taxon>
        <taxon>Agaricomycetes</taxon>
        <taxon>Polyporales</taxon>
        <taxon>Gelatoporiaceae</taxon>
        <taxon>Obba</taxon>
    </lineage>
</organism>
<evidence type="ECO:0000256" key="1">
    <source>
        <dbReference type="SAM" id="MobiDB-lite"/>
    </source>
</evidence>
<feature type="transmembrane region" description="Helical" evidence="2">
    <location>
        <begin position="6"/>
        <end position="27"/>
    </location>
</feature>
<feature type="transmembrane region" description="Helical" evidence="2">
    <location>
        <begin position="86"/>
        <end position="105"/>
    </location>
</feature>
<sequence>MSRVLWSGYFSARRGLLCFAPIGWMFLSTLKTCKHKRSNAPRNRAREIEDTKQHLQVSTSNALSFPPRLGTSRPITASSSRPQDQAVLSFPSFFIFLLNFFSYLWHPSTVPEGGWTDCVHPGADLYAVLGTSTSRSAWLSGSETNTRRNLHASAV</sequence>
<evidence type="ECO:0000313" key="4">
    <source>
        <dbReference type="Proteomes" id="UP000250043"/>
    </source>
</evidence>
<dbReference type="AlphaFoldDB" id="A0A8E2J791"/>
<evidence type="ECO:0000313" key="3">
    <source>
        <dbReference type="EMBL" id="OCH96396.1"/>
    </source>
</evidence>
<feature type="region of interest" description="Disordered" evidence="1">
    <location>
        <begin position="38"/>
        <end position="68"/>
    </location>
</feature>
<protein>
    <submittedName>
        <fullName evidence="3">Uncharacterized protein</fullName>
    </submittedName>
</protein>
<evidence type="ECO:0000256" key="2">
    <source>
        <dbReference type="SAM" id="Phobius"/>
    </source>
</evidence>
<name>A0A8E2J791_9APHY</name>